<dbReference type="PROSITE" id="PS00061">
    <property type="entry name" value="ADH_SHORT"/>
    <property type="match status" value="1"/>
</dbReference>
<gene>
    <name evidence="4" type="ORF">NSPZN2_11105</name>
</gene>
<dbReference type="InterPro" id="IPR002347">
    <property type="entry name" value="SDR_fam"/>
</dbReference>
<dbReference type="EMBL" id="CAJNBJ010000001">
    <property type="protein sequence ID" value="CAE6708661.1"/>
    <property type="molecule type" value="Genomic_DNA"/>
</dbReference>
<sequence>MGQHTVSGRRVWVTGASSGIGRAVAVELVRRGATVIASARNESALHQLVKDCGSERVAALPCDVTDRDANHRAAADMVRRVGGLDVAFLNAGTCEYVEVETFDSAVFERTMRTNFLSMVYGIEAVLPLLRQSPAPHLVGMSSTVAYAGLPRAEAYGASKAAITYLLESLRIDLYRSGITVSVVAPGFVRTPLTDRNDFPMPFRIEVDEAARRIVDGIEAGKPDIHFPKRFSLAFKLLALLPGRVYTRLSSTLVRRP</sequence>
<dbReference type="PANTHER" id="PTHR44196:SF1">
    <property type="entry name" value="DEHYDROGENASE_REDUCTASE SDR FAMILY MEMBER 7B"/>
    <property type="match status" value="1"/>
</dbReference>
<dbReference type="GO" id="GO:0016491">
    <property type="term" value="F:oxidoreductase activity"/>
    <property type="evidence" value="ECO:0007669"/>
    <property type="project" value="UniProtKB-KW"/>
</dbReference>
<dbReference type="RefSeq" id="WP_213040892.1">
    <property type="nucleotide sequence ID" value="NZ_CAJNBJ010000001.1"/>
</dbReference>
<dbReference type="Pfam" id="PF00106">
    <property type="entry name" value="adh_short"/>
    <property type="match status" value="1"/>
</dbReference>
<dbReference type="InterPro" id="IPR057326">
    <property type="entry name" value="KR_dom"/>
</dbReference>
<organism evidence="4 5">
    <name type="scientific">Nitrospira defluvii</name>
    <dbReference type="NCBI Taxonomy" id="330214"/>
    <lineage>
        <taxon>Bacteria</taxon>
        <taxon>Pseudomonadati</taxon>
        <taxon>Nitrospirota</taxon>
        <taxon>Nitrospiria</taxon>
        <taxon>Nitrospirales</taxon>
        <taxon>Nitrospiraceae</taxon>
        <taxon>Nitrospira</taxon>
    </lineage>
</organism>
<dbReference type="InterPro" id="IPR020904">
    <property type="entry name" value="Sc_DH/Rdtase_CS"/>
</dbReference>
<evidence type="ECO:0000256" key="2">
    <source>
        <dbReference type="ARBA" id="ARBA00023002"/>
    </source>
</evidence>
<reference evidence="4 5" key="1">
    <citation type="submission" date="2021-02" db="EMBL/GenBank/DDBJ databases">
        <authorList>
            <person name="Han P."/>
        </authorList>
    </citation>
    <scope>NUCLEOTIDE SEQUENCE [LARGE SCALE GENOMIC DNA]</scope>
    <source>
        <strain evidence="4">Candidatus Nitrospira sp. ZN2</strain>
    </source>
</reference>
<comment type="similarity">
    <text evidence="1">Belongs to the short-chain dehydrogenases/reductases (SDR) family.</text>
</comment>
<evidence type="ECO:0000259" key="3">
    <source>
        <dbReference type="SMART" id="SM00822"/>
    </source>
</evidence>
<dbReference type="SUPFAM" id="SSF51735">
    <property type="entry name" value="NAD(P)-binding Rossmann-fold domains"/>
    <property type="match status" value="1"/>
</dbReference>
<accession>A0ABM8QPR2</accession>
<evidence type="ECO:0000313" key="4">
    <source>
        <dbReference type="EMBL" id="CAE6708661.1"/>
    </source>
</evidence>
<dbReference type="PRINTS" id="PR00081">
    <property type="entry name" value="GDHRDH"/>
</dbReference>
<dbReference type="InterPro" id="IPR036291">
    <property type="entry name" value="NAD(P)-bd_dom_sf"/>
</dbReference>
<evidence type="ECO:0000313" key="5">
    <source>
        <dbReference type="Proteomes" id="UP000675880"/>
    </source>
</evidence>
<dbReference type="SMART" id="SM00822">
    <property type="entry name" value="PKS_KR"/>
    <property type="match status" value="1"/>
</dbReference>
<protein>
    <submittedName>
        <fullName evidence="4">Oxidoreductase, short-chain dehydrogenase/reductase family</fullName>
        <ecNumber evidence="4">1.1.1.-</ecNumber>
    </submittedName>
</protein>
<dbReference type="Gene3D" id="3.40.50.720">
    <property type="entry name" value="NAD(P)-binding Rossmann-like Domain"/>
    <property type="match status" value="1"/>
</dbReference>
<dbReference type="Proteomes" id="UP000675880">
    <property type="component" value="Unassembled WGS sequence"/>
</dbReference>
<feature type="domain" description="Ketoreductase" evidence="3">
    <location>
        <begin position="9"/>
        <end position="191"/>
    </location>
</feature>
<keyword evidence="5" id="KW-1185">Reference proteome</keyword>
<proteinExistence type="inferred from homology"/>
<comment type="caution">
    <text evidence="4">The sequence shown here is derived from an EMBL/GenBank/DDBJ whole genome shotgun (WGS) entry which is preliminary data.</text>
</comment>
<keyword evidence="2 4" id="KW-0560">Oxidoreductase</keyword>
<dbReference type="PANTHER" id="PTHR44196">
    <property type="entry name" value="DEHYDROGENASE/REDUCTASE SDR FAMILY MEMBER 7B"/>
    <property type="match status" value="1"/>
</dbReference>
<dbReference type="EC" id="1.1.1.-" evidence="4"/>
<name>A0ABM8QPR2_9BACT</name>
<evidence type="ECO:0000256" key="1">
    <source>
        <dbReference type="ARBA" id="ARBA00006484"/>
    </source>
</evidence>